<reference evidence="1 2" key="1">
    <citation type="submission" date="2018-07" db="EMBL/GenBank/DDBJ databases">
        <title>Genomic Encyclopedia of Type Strains, Phase IV (KMG-IV): sequencing the most valuable type-strain genomes for metagenomic binning, comparative biology and taxonomic classification.</title>
        <authorList>
            <person name="Goeker M."/>
        </authorList>
    </citation>
    <scope>NUCLEOTIDE SEQUENCE [LARGE SCALE GENOMIC DNA]</scope>
    <source>
        <strain evidence="1 2">DSM 4134</strain>
    </source>
</reference>
<evidence type="ECO:0000313" key="2">
    <source>
        <dbReference type="Proteomes" id="UP000256779"/>
    </source>
</evidence>
<dbReference type="Proteomes" id="UP000256779">
    <property type="component" value="Unassembled WGS sequence"/>
</dbReference>
<dbReference type="AlphaFoldDB" id="A0A3D9L575"/>
<sequence length="41" mass="5061">MKKPNHIANLTNILHYAFYDLFQSIWKFINKRQSRFKLFTS</sequence>
<accession>A0A3D9L575</accession>
<dbReference type="RefSeq" id="WP_262511845.1">
    <property type="nucleotide sequence ID" value="NZ_QREG01000006.1"/>
</dbReference>
<dbReference type="EMBL" id="QREG01000006">
    <property type="protein sequence ID" value="REE00100.1"/>
    <property type="molecule type" value="Genomic_DNA"/>
</dbReference>
<evidence type="ECO:0000313" key="1">
    <source>
        <dbReference type="EMBL" id="REE00100.1"/>
    </source>
</evidence>
<name>A0A3D9L575_MARFU</name>
<organism evidence="1 2">
    <name type="scientific">Marinoscillum furvescens DSM 4134</name>
    <dbReference type="NCBI Taxonomy" id="1122208"/>
    <lineage>
        <taxon>Bacteria</taxon>
        <taxon>Pseudomonadati</taxon>
        <taxon>Bacteroidota</taxon>
        <taxon>Cytophagia</taxon>
        <taxon>Cytophagales</taxon>
        <taxon>Reichenbachiellaceae</taxon>
        <taxon>Marinoscillum</taxon>
    </lineage>
</organism>
<comment type="caution">
    <text evidence="1">The sequence shown here is derived from an EMBL/GenBank/DDBJ whole genome shotgun (WGS) entry which is preliminary data.</text>
</comment>
<gene>
    <name evidence="1" type="ORF">C7460_10637</name>
</gene>
<protein>
    <submittedName>
        <fullName evidence="1">Uncharacterized protein</fullName>
    </submittedName>
</protein>
<keyword evidence="2" id="KW-1185">Reference proteome</keyword>
<proteinExistence type="predicted"/>